<dbReference type="EMBL" id="LAZL01000002">
    <property type="protein sequence ID" value="KMT66749.1"/>
    <property type="molecule type" value="Genomic_DNA"/>
</dbReference>
<keyword evidence="2" id="KW-1185">Reference proteome</keyword>
<name>A0A0J8GZT9_9ALTE</name>
<evidence type="ECO:0008006" key="3">
    <source>
        <dbReference type="Google" id="ProtNLM"/>
    </source>
</evidence>
<dbReference type="InterPro" id="IPR013399">
    <property type="entry name" value="CRISPR-assoc_prot_Csy3"/>
</dbReference>
<dbReference type="Proteomes" id="UP000037600">
    <property type="component" value="Unassembled WGS sequence"/>
</dbReference>
<reference evidence="1 2" key="1">
    <citation type="submission" date="2015-04" db="EMBL/GenBank/DDBJ databases">
        <title>Draft Genome Sequence of the Novel Agar-Digesting Marine Bacterium Q1.</title>
        <authorList>
            <person name="Li Y."/>
            <person name="Li D."/>
            <person name="Chen G."/>
            <person name="Du Z."/>
        </authorList>
    </citation>
    <scope>NUCLEOTIDE SEQUENCE [LARGE SCALE GENOMIC DNA]</scope>
    <source>
        <strain evidence="1 2">Q1</strain>
    </source>
</reference>
<proteinExistence type="predicted"/>
<gene>
    <name evidence="1" type="ORF">XM47_01085</name>
</gene>
<evidence type="ECO:0000313" key="2">
    <source>
        <dbReference type="Proteomes" id="UP000037600"/>
    </source>
</evidence>
<organism evidence="1 2">
    <name type="scientific">Catenovulum maritimum</name>
    <dbReference type="NCBI Taxonomy" id="1513271"/>
    <lineage>
        <taxon>Bacteria</taxon>
        <taxon>Pseudomonadati</taxon>
        <taxon>Pseudomonadota</taxon>
        <taxon>Gammaproteobacteria</taxon>
        <taxon>Alteromonadales</taxon>
        <taxon>Alteromonadaceae</taxon>
        <taxon>Catenovulum</taxon>
    </lineage>
</organism>
<dbReference type="AlphaFoldDB" id="A0A0J8GZT9"/>
<accession>A0A0J8GZT9</accession>
<dbReference type="STRING" id="1513271.XM47_01085"/>
<dbReference type="RefSeq" id="WP_048688402.1">
    <property type="nucleotide sequence ID" value="NZ_KQ130482.1"/>
</dbReference>
<comment type="caution">
    <text evidence="1">The sequence shown here is derived from an EMBL/GenBank/DDBJ whole genome shotgun (WGS) entry which is preliminary data.</text>
</comment>
<sequence>MRLPNKLAYTRSLSPSIAIFLAVDAEGNKTPLSISTVKLIGQKSSASEAFNKDTSIKPTANVAKLVEGNPHTVEYCNVPYDCETLLCKFSLRINANSITPSNCNDDDVAKALKQFSIQYENAGGYRYLAKRYIENLLNGAWLWRNIDAPSIDIKITSHIGVSVIVENVNLHKFDDNFPNNIDGYEELLTITSEALINPQKCIFLEVEAKIKPSLLQEIHPSQAFTDKGNPIGRVYQDTVIGGNRTPILGSYKIGAALAMIDDWYLNAENRIRVGAFGVIKERNTSVRHPETGSDIYTILMRTEKITQQLGKENLETQYDAHFLAANLVKGGLFQLGR</sequence>
<dbReference type="Pfam" id="PF09615">
    <property type="entry name" value="Cas_Csy3"/>
    <property type="match status" value="1"/>
</dbReference>
<evidence type="ECO:0000313" key="1">
    <source>
        <dbReference type="EMBL" id="KMT66749.1"/>
    </source>
</evidence>
<protein>
    <recommendedName>
        <fullName evidence="3">Type I-F CRISPR-associated protein Csy3</fullName>
    </recommendedName>
</protein>
<dbReference type="NCBIfam" id="TIGR02566">
    <property type="entry name" value="cas_Csy3"/>
    <property type="match status" value="1"/>
</dbReference>